<keyword evidence="2" id="KW-1185">Reference proteome</keyword>
<organism evidence="1 2">
    <name type="scientific">Paenibacillus mesotrionivorans</name>
    <dbReference type="NCBI Taxonomy" id="3160968"/>
    <lineage>
        <taxon>Bacteria</taxon>
        <taxon>Bacillati</taxon>
        <taxon>Bacillota</taxon>
        <taxon>Bacilli</taxon>
        <taxon>Bacillales</taxon>
        <taxon>Paenibacillaceae</taxon>
        <taxon>Paenibacillus</taxon>
    </lineage>
</organism>
<protein>
    <submittedName>
        <fullName evidence="1">Adenine deaminase</fullName>
        <ecNumber evidence="1">3.5.4.2</ecNumber>
    </submittedName>
</protein>
<gene>
    <name evidence="1" type="primary">ade</name>
    <name evidence="1" type="ORF">ACI1P1_09785</name>
</gene>
<proteinExistence type="predicted"/>
<evidence type="ECO:0000313" key="1">
    <source>
        <dbReference type="EMBL" id="MFM9328578.1"/>
    </source>
</evidence>
<name>A0ACC7NV27_9BACL</name>
<dbReference type="Proteomes" id="UP001631969">
    <property type="component" value="Unassembled WGS sequence"/>
</dbReference>
<comment type="caution">
    <text evidence="1">The sequence shown here is derived from an EMBL/GenBank/DDBJ whole genome shotgun (WGS) entry which is preliminary data.</text>
</comment>
<dbReference type="EMBL" id="JBJURJ010000005">
    <property type="protein sequence ID" value="MFM9328578.1"/>
    <property type="molecule type" value="Genomic_DNA"/>
</dbReference>
<evidence type="ECO:0000313" key="2">
    <source>
        <dbReference type="Proteomes" id="UP001631969"/>
    </source>
</evidence>
<accession>A0ACC7NV27</accession>
<sequence length="581" mass="62379">MSNQPSALTKRIQVAGKQIPADLVIKQGTIVNVFTGELMEGDIAIADGIIAGIGSYEGHEVMDARGKMIVPGFIDGHIHIESSMLLPGEFAKVVLQHGVTTVITDPHEIANVAGEKGIQYMLDDAAGVPMDIFVMLPSCVPSTSFESNGATLAAEQLAPFMADPRVLGLAEVMDFPAVARADQGMMDKLCMAQRNGGVIDGHAAGIGREDLNIYLSAGIRTDHESINSREAKDRLELGMYLMIREGTVAKDLEALLPAVTPQNSRRCLFVTDDKHLDDLIEEGSVDHIVRLAIGKGLDPITAIQMATLNAAECFGLRHVGAVAPGYQADLLLLDNLNDISIHRVYKKGRCIVDRGQLVETEFPAALTAHTDRPSLPTINAKEVALSDLQIPLTSTLCNVIGLIPNSLVTRHLKEHVDIHKGTFQPSIERDLLKIIVVERHHATGNIGAAIVKGFQLKRGAIASTVAHDSHNIVAVGTSDQEILAAIRHVKEMNGGLVVVDGEEVVASLALPVAGLMSDRDYMSVNKSLHALHEGLAHIGSPKAFNPFLALAFLTLPVIPELKLTDKGLFEFASFSHIDVLI</sequence>
<keyword evidence="1" id="KW-0378">Hydrolase</keyword>
<reference evidence="1" key="1">
    <citation type="submission" date="2024-12" db="EMBL/GenBank/DDBJ databases">
        <authorList>
            <person name="Wu N."/>
        </authorList>
    </citation>
    <scope>NUCLEOTIDE SEQUENCE</scope>
    <source>
        <strain evidence="1">P15</strain>
    </source>
</reference>
<dbReference type="EC" id="3.5.4.2" evidence="1"/>